<gene>
    <name evidence="2" type="ORF">KK1_027360</name>
</gene>
<dbReference type="Pfam" id="PF10536">
    <property type="entry name" value="PMD"/>
    <property type="match status" value="1"/>
</dbReference>
<dbReference type="AlphaFoldDB" id="A0A151S7L0"/>
<keyword evidence="3" id="KW-1185">Reference proteome</keyword>
<feature type="domain" description="Aminotransferase-like plant mobile" evidence="1">
    <location>
        <begin position="1"/>
        <end position="45"/>
    </location>
</feature>
<evidence type="ECO:0000313" key="3">
    <source>
        <dbReference type="Proteomes" id="UP000075243"/>
    </source>
</evidence>
<sequence>MPDKSGNRIHLIYLPLLADLERVRRYSWCSTCLAHLYRELSREIYPSLKKMGGCSLLL</sequence>
<accession>A0A151S7L0</accession>
<dbReference type="Proteomes" id="UP000075243">
    <property type="component" value="Unassembled WGS sequence"/>
</dbReference>
<dbReference type="InterPro" id="IPR019557">
    <property type="entry name" value="AminoTfrase-like_pln_mobile"/>
</dbReference>
<proteinExistence type="predicted"/>
<name>A0A151S7L0_CAJCA</name>
<dbReference type="GO" id="GO:0010073">
    <property type="term" value="P:meristem maintenance"/>
    <property type="evidence" value="ECO:0007669"/>
    <property type="project" value="InterPro"/>
</dbReference>
<reference evidence="2" key="1">
    <citation type="journal article" date="2012" name="Nat. Biotechnol.">
        <title>Draft genome sequence of pigeonpea (Cajanus cajan), an orphan legume crop of resource-poor farmers.</title>
        <authorList>
            <person name="Varshney R.K."/>
            <person name="Chen W."/>
            <person name="Li Y."/>
            <person name="Bharti A.K."/>
            <person name="Saxena R.K."/>
            <person name="Schlueter J.A."/>
            <person name="Donoghue M.T."/>
            <person name="Azam S."/>
            <person name="Fan G."/>
            <person name="Whaley A.M."/>
            <person name="Farmer A.D."/>
            <person name="Sheridan J."/>
            <person name="Iwata A."/>
            <person name="Tuteja R."/>
            <person name="Penmetsa R.V."/>
            <person name="Wu W."/>
            <person name="Upadhyaya H.D."/>
            <person name="Yang S.P."/>
            <person name="Shah T."/>
            <person name="Saxena K.B."/>
            <person name="Michael T."/>
            <person name="McCombie W.R."/>
            <person name="Yang B."/>
            <person name="Zhang G."/>
            <person name="Yang H."/>
            <person name="Wang J."/>
            <person name="Spillane C."/>
            <person name="Cook D.R."/>
            <person name="May G.D."/>
            <person name="Xu X."/>
            <person name="Jackson S.A."/>
        </authorList>
    </citation>
    <scope>NUCLEOTIDE SEQUENCE [LARGE SCALE GENOMIC DNA]</scope>
</reference>
<evidence type="ECO:0000313" key="2">
    <source>
        <dbReference type="EMBL" id="KYP50796.1"/>
    </source>
</evidence>
<evidence type="ECO:0000259" key="1">
    <source>
        <dbReference type="Pfam" id="PF10536"/>
    </source>
</evidence>
<protein>
    <recommendedName>
        <fullName evidence="1">Aminotransferase-like plant mobile domain-containing protein</fullName>
    </recommendedName>
</protein>
<dbReference type="InterPro" id="IPR044824">
    <property type="entry name" value="MAIN-like"/>
</dbReference>
<organism evidence="2 3">
    <name type="scientific">Cajanus cajan</name>
    <name type="common">Pigeon pea</name>
    <name type="synonym">Cajanus indicus</name>
    <dbReference type="NCBI Taxonomy" id="3821"/>
    <lineage>
        <taxon>Eukaryota</taxon>
        <taxon>Viridiplantae</taxon>
        <taxon>Streptophyta</taxon>
        <taxon>Embryophyta</taxon>
        <taxon>Tracheophyta</taxon>
        <taxon>Spermatophyta</taxon>
        <taxon>Magnoliopsida</taxon>
        <taxon>eudicotyledons</taxon>
        <taxon>Gunneridae</taxon>
        <taxon>Pentapetalae</taxon>
        <taxon>rosids</taxon>
        <taxon>fabids</taxon>
        <taxon>Fabales</taxon>
        <taxon>Fabaceae</taxon>
        <taxon>Papilionoideae</taxon>
        <taxon>50 kb inversion clade</taxon>
        <taxon>NPAAA clade</taxon>
        <taxon>indigoferoid/millettioid clade</taxon>
        <taxon>Phaseoleae</taxon>
        <taxon>Cajanus</taxon>
    </lineage>
</organism>
<dbReference type="PANTHER" id="PTHR46033">
    <property type="entry name" value="PROTEIN MAIN-LIKE 2"/>
    <property type="match status" value="1"/>
</dbReference>
<dbReference type="PANTHER" id="PTHR46033:SF8">
    <property type="entry name" value="PROTEIN MAINTENANCE OF MERISTEMS-LIKE"/>
    <property type="match status" value="1"/>
</dbReference>
<dbReference type="EMBL" id="KQ483448">
    <property type="protein sequence ID" value="KYP50796.1"/>
    <property type="molecule type" value="Genomic_DNA"/>
</dbReference>
<dbReference type="Gramene" id="C.cajan_27037.t">
    <property type="protein sequence ID" value="C.cajan_27037.t.cds1"/>
    <property type="gene ID" value="C.cajan_27037"/>
</dbReference>